<name>A0AAJ0BTS9_9PEZI</name>
<dbReference type="EMBL" id="MU839047">
    <property type="protein sequence ID" value="KAK1761901.1"/>
    <property type="molecule type" value="Genomic_DNA"/>
</dbReference>
<dbReference type="GeneID" id="85315380"/>
<dbReference type="AlphaFoldDB" id="A0AAJ0BTS9"/>
<dbReference type="InterPro" id="IPR037225">
    <property type="entry name" value="Nuo51_FMN-bd_sf"/>
</dbReference>
<proteinExistence type="predicted"/>
<protein>
    <submittedName>
        <fullName evidence="1">Uncharacterized protein</fullName>
    </submittedName>
</protein>
<reference evidence="1" key="1">
    <citation type="submission" date="2023-06" db="EMBL/GenBank/DDBJ databases">
        <title>Genome-scale phylogeny and comparative genomics of the fungal order Sordariales.</title>
        <authorList>
            <consortium name="Lawrence Berkeley National Laboratory"/>
            <person name="Hensen N."/>
            <person name="Bonometti L."/>
            <person name="Westerberg I."/>
            <person name="Brannstrom I.O."/>
            <person name="Guillou S."/>
            <person name="Cros-Aarteil S."/>
            <person name="Calhoun S."/>
            <person name="Haridas S."/>
            <person name="Kuo A."/>
            <person name="Mondo S."/>
            <person name="Pangilinan J."/>
            <person name="Riley R."/>
            <person name="Labutti K."/>
            <person name="Andreopoulos B."/>
            <person name="Lipzen A."/>
            <person name="Chen C."/>
            <person name="Yanf M."/>
            <person name="Daum C."/>
            <person name="Ng V."/>
            <person name="Clum A."/>
            <person name="Steindorff A."/>
            <person name="Ohm R."/>
            <person name="Martin F."/>
            <person name="Silar P."/>
            <person name="Natvig D."/>
            <person name="Lalanne C."/>
            <person name="Gautier V."/>
            <person name="Ament-Velasquez S.L."/>
            <person name="Kruys A."/>
            <person name="Hutchinson M.I."/>
            <person name="Powell A.J."/>
            <person name="Barry K."/>
            <person name="Miller A.N."/>
            <person name="Grigoriev I.V."/>
            <person name="Debuchy R."/>
            <person name="Gladieux P."/>
            <person name="Thoren M.H."/>
            <person name="Johannesson H."/>
        </authorList>
    </citation>
    <scope>NUCLEOTIDE SEQUENCE</scope>
    <source>
        <strain evidence="1">8032-3</strain>
    </source>
</reference>
<gene>
    <name evidence="1" type="ORF">QBC33DRAFT_603628</name>
</gene>
<accession>A0AAJ0BTS9</accession>
<evidence type="ECO:0000313" key="1">
    <source>
        <dbReference type="EMBL" id="KAK1761901.1"/>
    </source>
</evidence>
<dbReference type="Proteomes" id="UP001244011">
    <property type="component" value="Unassembled WGS sequence"/>
</dbReference>
<keyword evidence="2" id="KW-1185">Reference proteome</keyword>
<dbReference type="SUPFAM" id="SSF142019">
    <property type="entry name" value="Nqo1 FMN-binding domain-like"/>
    <property type="match status" value="1"/>
</dbReference>
<comment type="caution">
    <text evidence="1">The sequence shown here is derived from an EMBL/GenBank/DDBJ whole genome shotgun (WGS) entry which is preliminary data.</text>
</comment>
<sequence>MYRGEVICAGAYVSGEETLLIESLEGEAWQAQVQAAFPSRSRPVRLLVNLFRLLLAGLHRRFGHLPGTAEEIARIRDDLAELGRLPDGWRDGVSRRLWRRSVASG</sequence>
<dbReference type="RefSeq" id="XP_060278114.1">
    <property type="nucleotide sequence ID" value="XM_060432193.1"/>
</dbReference>
<evidence type="ECO:0000313" key="2">
    <source>
        <dbReference type="Proteomes" id="UP001244011"/>
    </source>
</evidence>
<organism evidence="1 2">
    <name type="scientific">Phialemonium atrogriseum</name>
    <dbReference type="NCBI Taxonomy" id="1093897"/>
    <lineage>
        <taxon>Eukaryota</taxon>
        <taxon>Fungi</taxon>
        <taxon>Dikarya</taxon>
        <taxon>Ascomycota</taxon>
        <taxon>Pezizomycotina</taxon>
        <taxon>Sordariomycetes</taxon>
        <taxon>Sordariomycetidae</taxon>
        <taxon>Cephalothecales</taxon>
        <taxon>Cephalothecaceae</taxon>
        <taxon>Phialemonium</taxon>
    </lineage>
</organism>